<gene>
    <name evidence="3" type="ORF">SAMN02982989_1939</name>
</gene>
<dbReference type="GO" id="GO:0016491">
    <property type="term" value="F:oxidoreductase activity"/>
    <property type="evidence" value="ECO:0007669"/>
    <property type="project" value="UniProtKB-KW"/>
</dbReference>
<dbReference type="OrthoDB" id="9814969at2"/>
<dbReference type="PANTHER" id="PTHR13847:SF281">
    <property type="entry name" value="FAD DEPENDENT OXIDOREDUCTASE DOMAIN-CONTAINING PROTEIN"/>
    <property type="match status" value="1"/>
</dbReference>
<dbReference type="STRING" id="464029.SAMN02982989_1939"/>
<protein>
    <submittedName>
        <fullName evidence="3">Glycine/D-amino acid oxidase</fullName>
    </submittedName>
</protein>
<dbReference type="Proteomes" id="UP000192903">
    <property type="component" value="Unassembled WGS sequence"/>
</dbReference>
<dbReference type="RefSeq" id="WP_085422196.1">
    <property type="nucleotide sequence ID" value="NZ_FXAF01000006.1"/>
</dbReference>
<feature type="domain" description="FAD dependent oxidoreductase" evidence="2">
    <location>
        <begin position="29"/>
        <end position="380"/>
    </location>
</feature>
<dbReference type="PANTHER" id="PTHR13847">
    <property type="entry name" value="SARCOSINE DEHYDROGENASE-RELATED"/>
    <property type="match status" value="1"/>
</dbReference>
<keyword evidence="1" id="KW-0560">Oxidoreductase</keyword>
<keyword evidence="4" id="KW-1185">Reference proteome</keyword>
<dbReference type="SUPFAM" id="SSF51905">
    <property type="entry name" value="FAD/NAD(P)-binding domain"/>
    <property type="match status" value="1"/>
</dbReference>
<evidence type="ECO:0000256" key="1">
    <source>
        <dbReference type="ARBA" id="ARBA00023002"/>
    </source>
</evidence>
<dbReference type="Gene3D" id="3.50.50.60">
    <property type="entry name" value="FAD/NAD(P)-binding domain"/>
    <property type="match status" value="1"/>
</dbReference>
<accession>A0A1X7EX47</accession>
<evidence type="ECO:0000313" key="4">
    <source>
        <dbReference type="Proteomes" id="UP000192903"/>
    </source>
</evidence>
<dbReference type="GO" id="GO:0005737">
    <property type="term" value="C:cytoplasm"/>
    <property type="evidence" value="ECO:0007669"/>
    <property type="project" value="TreeGrafter"/>
</dbReference>
<dbReference type="AlphaFoldDB" id="A0A1X7EX47"/>
<reference evidence="4" key="1">
    <citation type="submission" date="2017-04" db="EMBL/GenBank/DDBJ databases">
        <authorList>
            <person name="Varghese N."/>
            <person name="Submissions S."/>
        </authorList>
    </citation>
    <scope>NUCLEOTIDE SEQUENCE [LARGE SCALE GENOMIC DNA]</scope>
    <source>
        <strain evidence="4">B4P</strain>
    </source>
</reference>
<sequence length="438" mass="46965">MPHPNPPTFWHATTEITDYPKLEGDLTADVAIVGGGFTGLSAALRLSERGASVVLVEGQAIAFGASGRNAGFVVPNFSKADPAYVIAKLGEEKGHRLLRLVAQGGDRVFEIARQYGLEDAQRTGWLQPAHSAEMAEALKKRVEAWQLFGRPVEWIDAREIRERTGMPIYHGALSDRSGGTINPVAYARTLARAAVAAGAQVFEQSPATGVEKDAGGWRVVTPAGSISAGHILLCTNAFETGAAARLGKTVIPLQVYQIATEPLDAALIERFSPRREPVSDTRANIFTYRLTRDNRLISGGMAILPVSAEQRMARTIAERLAFELDLPSVPRTDYVWRGTAAVTTDFLPHICEFGPNFIGATGCNGRGVAMTTMFGDVLADAVLGAVPLDQLAVPLMPADAVPFRPIARAAPSFFLIRGLMSDRRAITRTAHKPSSTAA</sequence>
<evidence type="ECO:0000259" key="2">
    <source>
        <dbReference type="Pfam" id="PF01266"/>
    </source>
</evidence>
<name>A0A1X7EX47_9HYPH</name>
<dbReference type="EMBL" id="FXAF01000006">
    <property type="protein sequence ID" value="SMF41661.1"/>
    <property type="molecule type" value="Genomic_DNA"/>
</dbReference>
<dbReference type="Pfam" id="PF01266">
    <property type="entry name" value="DAO"/>
    <property type="match status" value="1"/>
</dbReference>
<proteinExistence type="predicted"/>
<dbReference type="InterPro" id="IPR006076">
    <property type="entry name" value="FAD-dep_OxRdtase"/>
</dbReference>
<dbReference type="InterPro" id="IPR036188">
    <property type="entry name" value="FAD/NAD-bd_sf"/>
</dbReference>
<evidence type="ECO:0000313" key="3">
    <source>
        <dbReference type="EMBL" id="SMF41661.1"/>
    </source>
</evidence>
<organism evidence="3 4">
    <name type="scientific">Xaviernesmea oryzae</name>
    <dbReference type="NCBI Taxonomy" id="464029"/>
    <lineage>
        <taxon>Bacteria</taxon>
        <taxon>Pseudomonadati</taxon>
        <taxon>Pseudomonadota</taxon>
        <taxon>Alphaproteobacteria</taxon>
        <taxon>Hyphomicrobiales</taxon>
        <taxon>Rhizobiaceae</taxon>
        <taxon>Rhizobium/Agrobacterium group</taxon>
        <taxon>Xaviernesmea</taxon>
    </lineage>
</organism>
<dbReference type="Gene3D" id="3.30.9.10">
    <property type="entry name" value="D-Amino Acid Oxidase, subunit A, domain 2"/>
    <property type="match status" value="1"/>
</dbReference>